<evidence type="ECO:0000256" key="1">
    <source>
        <dbReference type="SAM" id="MobiDB-lite"/>
    </source>
</evidence>
<gene>
    <name evidence="2" type="ORF">Tco_0704232</name>
</gene>
<dbReference type="EMBL" id="BQNB010010003">
    <property type="protein sequence ID" value="GJS71391.1"/>
    <property type="molecule type" value="Genomic_DNA"/>
</dbReference>
<keyword evidence="3" id="KW-1185">Reference proteome</keyword>
<organism evidence="2 3">
    <name type="scientific">Tanacetum coccineum</name>
    <dbReference type="NCBI Taxonomy" id="301880"/>
    <lineage>
        <taxon>Eukaryota</taxon>
        <taxon>Viridiplantae</taxon>
        <taxon>Streptophyta</taxon>
        <taxon>Embryophyta</taxon>
        <taxon>Tracheophyta</taxon>
        <taxon>Spermatophyta</taxon>
        <taxon>Magnoliopsida</taxon>
        <taxon>eudicotyledons</taxon>
        <taxon>Gunneridae</taxon>
        <taxon>Pentapetalae</taxon>
        <taxon>asterids</taxon>
        <taxon>campanulids</taxon>
        <taxon>Asterales</taxon>
        <taxon>Asteraceae</taxon>
        <taxon>Asteroideae</taxon>
        <taxon>Anthemideae</taxon>
        <taxon>Anthemidinae</taxon>
        <taxon>Tanacetum</taxon>
    </lineage>
</organism>
<reference evidence="2" key="1">
    <citation type="journal article" date="2022" name="Int. J. Mol. Sci.">
        <title>Draft Genome of Tanacetum Coccineum: Genomic Comparison of Closely Related Tanacetum-Family Plants.</title>
        <authorList>
            <person name="Yamashiro T."/>
            <person name="Shiraishi A."/>
            <person name="Nakayama K."/>
            <person name="Satake H."/>
        </authorList>
    </citation>
    <scope>NUCLEOTIDE SEQUENCE</scope>
</reference>
<evidence type="ECO:0000313" key="2">
    <source>
        <dbReference type="EMBL" id="GJS71391.1"/>
    </source>
</evidence>
<accession>A0ABQ4Y213</accession>
<evidence type="ECO:0000313" key="3">
    <source>
        <dbReference type="Proteomes" id="UP001151760"/>
    </source>
</evidence>
<feature type="compositionally biased region" description="Acidic residues" evidence="1">
    <location>
        <begin position="80"/>
        <end position="94"/>
    </location>
</feature>
<sequence>MNSLMCITLIRRDTVYSRNLFPFIDKGIRVYKFNLVYVASIKWVVELPFNARLLSSTRAKELNPTIVIKKSSSSWSSDDDKNDDEDSDMEIDDDDSKREMIPQQDLGFLFMTRQKSYHNSHP</sequence>
<protein>
    <submittedName>
        <fullName evidence="2">Uncharacterized protein</fullName>
    </submittedName>
</protein>
<dbReference type="Proteomes" id="UP001151760">
    <property type="component" value="Unassembled WGS sequence"/>
</dbReference>
<comment type="caution">
    <text evidence="2">The sequence shown here is derived from an EMBL/GenBank/DDBJ whole genome shotgun (WGS) entry which is preliminary data.</text>
</comment>
<reference evidence="2" key="2">
    <citation type="submission" date="2022-01" db="EMBL/GenBank/DDBJ databases">
        <authorList>
            <person name="Yamashiro T."/>
            <person name="Shiraishi A."/>
            <person name="Satake H."/>
            <person name="Nakayama K."/>
        </authorList>
    </citation>
    <scope>NUCLEOTIDE SEQUENCE</scope>
</reference>
<name>A0ABQ4Y213_9ASTR</name>
<proteinExistence type="predicted"/>
<feature type="region of interest" description="Disordered" evidence="1">
    <location>
        <begin position="70"/>
        <end position="122"/>
    </location>
</feature>